<protein>
    <submittedName>
        <fullName evidence="2">Uncharacterized protein</fullName>
    </submittedName>
</protein>
<feature type="transmembrane region" description="Helical" evidence="1">
    <location>
        <begin position="30"/>
        <end position="47"/>
    </location>
</feature>
<evidence type="ECO:0000313" key="2">
    <source>
        <dbReference type="EMBL" id="QSB14581.1"/>
    </source>
</evidence>
<evidence type="ECO:0000313" key="3">
    <source>
        <dbReference type="Proteomes" id="UP000662857"/>
    </source>
</evidence>
<keyword evidence="1" id="KW-0812">Transmembrane</keyword>
<gene>
    <name evidence="2" type="ORF">JQS43_24425</name>
</gene>
<dbReference type="RefSeq" id="WP_239676722.1">
    <property type="nucleotide sequence ID" value="NZ_CP070499.1"/>
</dbReference>
<organism evidence="2 3">
    <name type="scientific">Natronosporangium hydrolyticum</name>
    <dbReference type="NCBI Taxonomy" id="2811111"/>
    <lineage>
        <taxon>Bacteria</taxon>
        <taxon>Bacillati</taxon>
        <taxon>Actinomycetota</taxon>
        <taxon>Actinomycetes</taxon>
        <taxon>Micromonosporales</taxon>
        <taxon>Micromonosporaceae</taxon>
        <taxon>Natronosporangium</taxon>
    </lineage>
</organism>
<name>A0A895YAZ8_9ACTN</name>
<proteinExistence type="predicted"/>
<reference evidence="2" key="1">
    <citation type="submission" date="2021-02" db="EMBL/GenBank/DDBJ databases">
        <title>Natrosporangium hydrolyticum gen. nov., sp. nov, a haloalkaliphilic actinobacterium from a soda solonchak soil.</title>
        <authorList>
            <person name="Sorokin D.Y."/>
            <person name="Khijniak T.V."/>
            <person name="Zakharycheva A.P."/>
            <person name="Boueva O.V."/>
            <person name="Ariskina E.V."/>
            <person name="Hahnke R.L."/>
            <person name="Bunk B."/>
            <person name="Sproer C."/>
            <person name="Schumann P."/>
            <person name="Evtushenko L.I."/>
            <person name="Kublanov I.V."/>
        </authorList>
    </citation>
    <scope>NUCLEOTIDE SEQUENCE</scope>
    <source>
        <strain evidence="2">DSM 106523</strain>
    </source>
</reference>
<dbReference type="KEGG" id="nhy:JQS43_24425"/>
<dbReference type="Proteomes" id="UP000662857">
    <property type="component" value="Chromosome"/>
</dbReference>
<keyword evidence="3" id="KW-1185">Reference proteome</keyword>
<sequence length="48" mass="4929">MALDDVLVVVGVLVLAVLVARLVLGVLRRLAPLLLLGAVVVAAVLVLM</sequence>
<keyword evidence="1" id="KW-1133">Transmembrane helix</keyword>
<dbReference type="AlphaFoldDB" id="A0A895YAZ8"/>
<accession>A0A895YAZ8</accession>
<evidence type="ECO:0000256" key="1">
    <source>
        <dbReference type="SAM" id="Phobius"/>
    </source>
</evidence>
<feature type="transmembrane region" description="Helical" evidence="1">
    <location>
        <begin position="6"/>
        <end position="23"/>
    </location>
</feature>
<dbReference type="EMBL" id="CP070499">
    <property type="protein sequence ID" value="QSB14581.1"/>
    <property type="molecule type" value="Genomic_DNA"/>
</dbReference>
<keyword evidence="1" id="KW-0472">Membrane</keyword>